<sequence>MISFAAILFVAISNISFLDCAPFDGKLCITNYLRNKELISDNFRAAQEITSSCLNFIKSTEMTTLLEVKNKLDEKEELKNSSECIVDRLKEVNFVDYAFKAQILSEENYDVTDGERIEEMTNAMQKLIELSGNAIIDCYFSDQFGAIFDSIMTNESQEDEELSDEDDYCVRKHIIEHKLIDTTKYILDANPKNLDTSSINCEDLYNNLVIKIKDQMVAGMKEIDIDESSSSNISDKCVLNVVDSYDYVNKLEYFDYLKEFELSSHDVEQEKEKFVHLMKDMTKMVMYKCVIE</sequence>
<dbReference type="OrthoDB" id="7791350at2759"/>
<reference evidence="2" key="2">
    <citation type="submission" date="2022-10" db="EMBL/GenBank/DDBJ databases">
        <authorList>
            <consortium name="ENA_rothamsted_submissions"/>
            <consortium name="culmorum"/>
            <person name="King R."/>
        </authorList>
    </citation>
    <scope>NUCLEOTIDE SEQUENCE</scope>
</reference>
<keyword evidence="1" id="KW-0732">Signal</keyword>
<feature type="signal peptide" evidence="1">
    <location>
        <begin position="1"/>
        <end position="20"/>
    </location>
</feature>
<accession>A0A9N9RIT1</accession>
<dbReference type="EMBL" id="OU895877">
    <property type="protein sequence ID" value="CAG9798854.1"/>
    <property type="molecule type" value="Genomic_DNA"/>
</dbReference>
<evidence type="ECO:0000313" key="3">
    <source>
        <dbReference type="Proteomes" id="UP001153620"/>
    </source>
</evidence>
<name>A0A9N9RIT1_9DIPT</name>
<evidence type="ECO:0000313" key="2">
    <source>
        <dbReference type="EMBL" id="CAG9798854.1"/>
    </source>
</evidence>
<proteinExistence type="predicted"/>
<feature type="chain" id="PRO_5040244641" evidence="1">
    <location>
        <begin position="21"/>
        <end position="292"/>
    </location>
</feature>
<keyword evidence="3" id="KW-1185">Reference proteome</keyword>
<organism evidence="2 3">
    <name type="scientific">Chironomus riparius</name>
    <dbReference type="NCBI Taxonomy" id="315576"/>
    <lineage>
        <taxon>Eukaryota</taxon>
        <taxon>Metazoa</taxon>
        <taxon>Ecdysozoa</taxon>
        <taxon>Arthropoda</taxon>
        <taxon>Hexapoda</taxon>
        <taxon>Insecta</taxon>
        <taxon>Pterygota</taxon>
        <taxon>Neoptera</taxon>
        <taxon>Endopterygota</taxon>
        <taxon>Diptera</taxon>
        <taxon>Nematocera</taxon>
        <taxon>Chironomoidea</taxon>
        <taxon>Chironomidae</taxon>
        <taxon>Chironominae</taxon>
        <taxon>Chironomus</taxon>
    </lineage>
</organism>
<evidence type="ECO:0000256" key="1">
    <source>
        <dbReference type="SAM" id="SignalP"/>
    </source>
</evidence>
<gene>
    <name evidence="2" type="ORF">CHIRRI_LOCUS1830</name>
</gene>
<protein>
    <submittedName>
        <fullName evidence="2">Uncharacterized protein</fullName>
    </submittedName>
</protein>
<reference evidence="2" key="1">
    <citation type="submission" date="2022-01" db="EMBL/GenBank/DDBJ databases">
        <authorList>
            <person name="King R."/>
        </authorList>
    </citation>
    <scope>NUCLEOTIDE SEQUENCE</scope>
</reference>
<dbReference type="AlphaFoldDB" id="A0A9N9RIT1"/>
<dbReference type="Proteomes" id="UP001153620">
    <property type="component" value="Chromosome 1"/>
</dbReference>